<proteinExistence type="inferred from homology"/>
<reference evidence="5 6" key="1">
    <citation type="submission" date="2024-07" db="EMBL/GenBank/DDBJ databases">
        <title>Draft sequence of the Neodothiora populina.</title>
        <authorList>
            <person name="Drown D.D."/>
            <person name="Schuette U.S."/>
            <person name="Buechlein A.B."/>
            <person name="Rusch D.R."/>
            <person name="Winton L.W."/>
            <person name="Adams G.A."/>
        </authorList>
    </citation>
    <scope>NUCLEOTIDE SEQUENCE [LARGE SCALE GENOMIC DNA]</scope>
    <source>
        <strain evidence="5 6">CPC 39397</strain>
    </source>
</reference>
<feature type="region of interest" description="Disordered" evidence="3">
    <location>
        <begin position="1"/>
        <end position="125"/>
    </location>
</feature>
<dbReference type="EMBL" id="JBFMKM010000012">
    <property type="protein sequence ID" value="KAL1302216.1"/>
    <property type="molecule type" value="Genomic_DNA"/>
</dbReference>
<dbReference type="PANTHER" id="PTHR48407:SF1">
    <property type="entry name" value="CRANIOFACIAL DEVELOPMENT PROTEIN 1"/>
    <property type="match status" value="1"/>
</dbReference>
<feature type="domain" description="BCNT-C" evidence="4">
    <location>
        <begin position="284"/>
        <end position="365"/>
    </location>
</feature>
<evidence type="ECO:0000256" key="1">
    <source>
        <dbReference type="ARBA" id="ARBA00010465"/>
    </source>
</evidence>
<evidence type="ECO:0000256" key="3">
    <source>
        <dbReference type="SAM" id="MobiDB-lite"/>
    </source>
</evidence>
<feature type="region of interest" description="Disordered" evidence="3">
    <location>
        <begin position="228"/>
        <end position="267"/>
    </location>
</feature>
<feature type="compositionally biased region" description="Low complexity" evidence="3">
    <location>
        <begin position="360"/>
        <end position="369"/>
    </location>
</feature>
<comment type="caution">
    <text evidence="5">The sequence shown here is derived from an EMBL/GenBank/DDBJ whole genome shotgun (WGS) entry which is preliminary data.</text>
</comment>
<evidence type="ECO:0000313" key="5">
    <source>
        <dbReference type="EMBL" id="KAL1302216.1"/>
    </source>
</evidence>
<feature type="region of interest" description="Disordered" evidence="3">
    <location>
        <begin position="358"/>
        <end position="378"/>
    </location>
</feature>
<dbReference type="PROSITE" id="PS51279">
    <property type="entry name" value="BCNT_C"/>
    <property type="match status" value="1"/>
</dbReference>
<evidence type="ECO:0000256" key="2">
    <source>
        <dbReference type="ARBA" id="ARBA00019138"/>
    </source>
</evidence>
<dbReference type="GeneID" id="95976345"/>
<keyword evidence="6" id="KW-1185">Reference proteome</keyword>
<dbReference type="Proteomes" id="UP001562354">
    <property type="component" value="Unassembled WGS sequence"/>
</dbReference>
<organism evidence="5 6">
    <name type="scientific">Neodothiora populina</name>
    <dbReference type="NCBI Taxonomy" id="2781224"/>
    <lineage>
        <taxon>Eukaryota</taxon>
        <taxon>Fungi</taxon>
        <taxon>Dikarya</taxon>
        <taxon>Ascomycota</taxon>
        <taxon>Pezizomycotina</taxon>
        <taxon>Dothideomycetes</taxon>
        <taxon>Dothideomycetidae</taxon>
        <taxon>Dothideales</taxon>
        <taxon>Dothioraceae</taxon>
        <taxon>Neodothiora</taxon>
    </lineage>
</organism>
<accession>A0ABR3P7Q3</accession>
<feature type="region of interest" description="Disordered" evidence="3">
    <location>
        <begin position="142"/>
        <end position="185"/>
    </location>
</feature>
<feature type="compositionally biased region" description="Acidic residues" evidence="3">
    <location>
        <begin position="17"/>
        <end position="36"/>
    </location>
</feature>
<protein>
    <recommendedName>
        <fullName evidence="2">SWR1-complex protein 5</fullName>
    </recommendedName>
</protein>
<dbReference type="InterPro" id="IPR011421">
    <property type="entry name" value="BCNT-C"/>
</dbReference>
<evidence type="ECO:0000259" key="4">
    <source>
        <dbReference type="PROSITE" id="PS51279"/>
    </source>
</evidence>
<feature type="compositionally biased region" description="Polar residues" evidence="3">
    <location>
        <begin position="151"/>
        <end position="167"/>
    </location>
</feature>
<gene>
    <name evidence="5" type="ORF">AAFC00_002643</name>
</gene>
<feature type="compositionally biased region" description="Basic and acidic residues" evidence="3">
    <location>
        <begin position="113"/>
        <end position="122"/>
    </location>
</feature>
<dbReference type="RefSeq" id="XP_069198492.1">
    <property type="nucleotide sequence ID" value="XM_069341987.1"/>
</dbReference>
<sequence length="378" mass="41440">MHPTADENVPANNDQYNSEEDDDFDPTAVDANDDDQLSASSDSEAEIAEVATTAKKGGRKRKHVPAGIVDKELDSGDEATIQELKKSQRKKRKTGEDDDSGGEGGLIKTRAQRRAEKEEKAEFQSADKGVVTVDVASLWAKLSSAPVGRQNPEQSNVDAVDSSNKNASEGPILDRSKQSVADGINDDDDEMIVIKRTYGFAGETHTEEKRVHKSSAEAKLYLALRDKKKKAEESATGGDEHAVSTAQLRRPLRRSSAFEPNPTGEVKGLPLERQRLRAPTRADVLAQQLRKAEEDKRKGKVQKLTTVQKSAIDWAAHVDKEGLKEELDVYGRSKQGFLGRMDFIRGVEGRKESEERKARLATSAANASAITQDLSSLF</sequence>
<dbReference type="PANTHER" id="PTHR48407">
    <property type="entry name" value="CRANIOFACIAL DEVELOPMENT PROTEIN 1"/>
    <property type="match status" value="1"/>
</dbReference>
<feature type="compositionally biased region" description="Basic and acidic residues" evidence="3">
    <location>
        <begin position="229"/>
        <end position="242"/>
    </location>
</feature>
<dbReference type="Pfam" id="PF07572">
    <property type="entry name" value="BCNT"/>
    <property type="match status" value="1"/>
</dbReference>
<comment type="similarity">
    <text evidence="1">Belongs to the SWC5 family.</text>
</comment>
<evidence type="ECO:0000313" key="6">
    <source>
        <dbReference type="Proteomes" id="UP001562354"/>
    </source>
</evidence>
<dbReference type="InterPro" id="IPR027124">
    <property type="entry name" value="Swc5/CFDP1/2"/>
</dbReference>
<name>A0ABR3P7Q3_9PEZI</name>